<evidence type="ECO:0000313" key="10">
    <source>
        <dbReference type="Proteomes" id="UP000283387"/>
    </source>
</evidence>
<feature type="transmembrane region" description="Helical" evidence="6">
    <location>
        <begin position="79"/>
        <end position="98"/>
    </location>
</feature>
<sequence>MKKLSAVLFSMLTTSCLLVVFAVAIAYATFVENDYGTQTAQILIYSATWFEILLVLTGINLIGGLFYYKAFKLKRWSMVLFHLAFLIILLGAGITRFFSYEGMMHIRQGESSNELLTTQTYIQLEAKDNTGVQAYEDWSVSLSPYTYANFDKSLEVGGKKVNLEILDFVPNGVQTVVADETGSPTIELLVLDGGERKNIALSLDESIRFNDFSLSFEGADAPHLVLIKRVGPGLVIIPSDTLNVIKMTGEQTAPYLPGNEYPLTTQNMFRAGEDMFVLRGYKPRGRKILSEGDESNSGLGDAVLMNVTVGDESRQVAVYGQKGQVSRPLTQSLNGVEFRIQYGAKMIELPFSIKLNEFQLERYPGSMSPSSFASEVTLIDSDAKIEKPYRIYMNNILDYGGYRFFQSSYDTDEKGTVLSVSFDRLGTMVTYFGYFLMSFGMVFSFFNKKSRFQFLLRSASRVKELKRKNLAVLALLFCLSPAIVNAQASKMQIDKSHLKSINELLVQDRKGRVEPLNTLASELLRKLTRKNSYEGLSATEVFMGMTVMPEAWKNEPMIKISNSDLASKLGVKGNFASFNQLVDMRQGVYKLRSFVDEAYQKKPNNRNKFDKEVINVDERVNICFQVYNGGFLNVFPDKEDANQTWHTEDDYFSGKRSNPAPEDLLLTNYKMSLQQAMLSGDYTTADQNLDKLIQFQHENGSELILPTAKVRMEILYNNLNIFGWLSKLCALLGIALLIVHLLHVFNYKLNVRGVLLVGNWIAVVLFLFYSGGLAIRWYISDHAPWSNSYETLLYVGWATLLSGFVFIKKSQITLSVTLILSSLILMVAGMSWLNPEITNLVPVLKSYWLIVHVAVITASYGFLGIGALLGMLNLLIMILRTKNNVKTTSFTILELAIVIELSLIVGLVLLTIGAFIGGVWANESWGRYWGWDPKETWALVTILVYSFIIHLRKVPGMDNHFVLSLLALVGFSSVLMTFFGVNYYLSGMHSYGQGDPPPVPSGVYFSIVLIIVLGVLAGLSERKFENKTVKLED</sequence>
<dbReference type="Proteomes" id="UP000283387">
    <property type="component" value="Unassembled WGS sequence"/>
</dbReference>
<dbReference type="RefSeq" id="WP_120274590.1">
    <property type="nucleotide sequence ID" value="NZ_RAPN01000002.1"/>
</dbReference>
<dbReference type="OrthoDB" id="9814290at2"/>
<dbReference type="Pfam" id="PF01578">
    <property type="entry name" value="Cytochrom_C_asm"/>
    <property type="match status" value="1"/>
</dbReference>
<comment type="subcellular location">
    <subcellularLocation>
        <location evidence="1">Membrane</location>
        <topology evidence="1">Multi-pass membrane protein</topology>
    </subcellularLocation>
</comment>
<feature type="transmembrane region" description="Helical" evidence="6">
    <location>
        <begin position="936"/>
        <end position="954"/>
    </location>
</feature>
<organism evidence="9 10">
    <name type="scientific">Mangrovibacterium diazotrophicum</name>
    <dbReference type="NCBI Taxonomy" id="1261403"/>
    <lineage>
        <taxon>Bacteria</taxon>
        <taxon>Pseudomonadati</taxon>
        <taxon>Bacteroidota</taxon>
        <taxon>Bacteroidia</taxon>
        <taxon>Marinilabiliales</taxon>
        <taxon>Prolixibacteraceae</taxon>
        <taxon>Mangrovibacterium</taxon>
    </lineage>
</organism>
<evidence type="ECO:0000259" key="7">
    <source>
        <dbReference type="Pfam" id="PF01578"/>
    </source>
</evidence>
<feature type="transmembrane region" description="Helical" evidence="6">
    <location>
        <begin position="721"/>
        <end position="742"/>
    </location>
</feature>
<feature type="transmembrane region" description="Helical" evidence="6">
    <location>
        <begin position="846"/>
        <end position="879"/>
    </location>
</feature>
<keyword evidence="2 6" id="KW-0812">Transmembrane</keyword>
<keyword evidence="4 6" id="KW-1133">Transmembrane helix</keyword>
<feature type="transmembrane region" description="Helical" evidence="6">
    <location>
        <begin position="791"/>
        <end position="807"/>
    </location>
</feature>
<protein>
    <submittedName>
        <fullName evidence="9">Cytochrome c-type biogenesis protein CcsB</fullName>
    </submittedName>
</protein>
<dbReference type="PROSITE" id="PS51257">
    <property type="entry name" value="PROKAR_LIPOPROTEIN"/>
    <property type="match status" value="1"/>
</dbReference>
<dbReference type="GO" id="GO:0020037">
    <property type="term" value="F:heme binding"/>
    <property type="evidence" value="ECO:0007669"/>
    <property type="project" value="InterPro"/>
</dbReference>
<feature type="domain" description="ResB-like" evidence="8">
    <location>
        <begin position="73"/>
        <end position="117"/>
    </location>
</feature>
<evidence type="ECO:0000256" key="3">
    <source>
        <dbReference type="ARBA" id="ARBA00022748"/>
    </source>
</evidence>
<evidence type="ECO:0000256" key="1">
    <source>
        <dbReference type="ARBA" id="ARBA00004141"/>
    </source>
</evidence>
<dbReference type="AlphaFoldDB" id="A0A419VYW4"/>
<dbReference type="EMBL" id="RAPN01000002">
    <property type="protein sequence ID" value="RKD88428.1"/>
    <property type="molecule type" value="Genomic_DNA"/>
</dbReference>
<evidence type="ECO:0000256" key="2">
    <source>
        <dbReference type="ARBA" id="ARBA00022692"/>
    </source>
</evidence>
<evidence type="ECO:0000313" key="9">
    <source>
        <dbReference type="EMBL" id="RKD88428.1"/>
    </source>
</evidence>
<feature type="domain" description="ResB-like" evidence="8">
    <location>
        <begin position="319"/>
        <end position="417"/>
    </location>
</feature>
<dbReference type="PANTHER" id="PTHR30071">
    <property type="entry name" value="HEME EXPORTER PROTEIN C"/>
    <property type="match status" value="1"/>
</dbReference>
<feature type="transmembrane region" description="Helical" evidence="6">
    <location>
        <begin position="468"/>
        <end position="488"/>
    </location>
</feature>
<proteinExistence type="predicted"/>
<comment type="caution">
    <text evidence="9">The sequence shown here is derived from an EMBL/GenBank/DDBJ whole genome shotgun (WGS) entry which is preliminary data.</text>
</comment>
<feature type="transmembrane region" description="Helical" evidence="6">
    <location>
        <begin position="42"/>
        <end position="67"/>
    </location>
</feature>
<dbReference type="GO" id="GO:0017004">
    <property type="term" value="P:cytochrome complex assembly"/>
    <property type="evidence" value="ECO:0007669"/>
    <property type="project" value="UniProtKB-KW"/>
</dbReference>
<dbReference type="GO" id="GO:0005886">
    <property type="term" value="C:plasma membrane"/>
    <property type="evidence" value="ECO:0007669"/>
    <property type="project" value="TreeGrafter"/>
</dbReference>
<dbReference type="InterPro" id="IPR002541">
    <property type="entry name" value="Cyt_c_assembly"/>
</dbReference>
<keyword evidence="10" id="KW-1185">Reference proteome</keyword>
<feature type="transmembrane region" description="Helical" evidence="6">
    <location>
        <begin position="1001"/>
        <end position="1020"/>
    </location>
</feature>
<dbReference type="Pfam" id="PF05140">
    <property type="entry name" value="ResB"/>
    <property type="match status" value="2"/>
</dbReference>
<dbReference type="PANTHER" id="PTHR30071:SF1">
    <property type="entry name" value="CYTOCHROME B_B6 PROTEIN-RELATED"/>
    <property type="match status" value="1"/>
</dbReference>
<evidence type="ECO:0000259" key="8">
    <source>
        <dbReference type="Pfam" id="PF05140"/>
    </source>
</evidence>
<keyword evidence="3" id="KW-0201">Cytochrome c-type biogenesis</keyword>
<dbReference type="InterPro" id="IPR007816">
    <property type="entry name" value="ResB-like_domain"/>
</dbReference>
<feature type="transmembrane region" description="Helical" evidence="6">
    <location>
        <begin position="961"/>
        <end position="981"/>
    </location>
</feature>
<accession>A0A419VYW4</accession>
<evidence type="ECO:0000256" key="6">
    <source>
        <dbReference type="SAM" id="Phobius"/>
    </source>
</evidence>
<feature type="transmembrane region" description="Helical" evidence="6">
    <location>
        <begin position="814"/>
        <end position="834"/>
    </location>
</feature>
<evidence type="ECO:0000256" key="5">
    <source>
        <dbReference type="ARBA" id="ARBA00023136"/>
    </source>
</evidence>
<gene>
    <name evidence="9" type="ORF">BC643_3577</name>
</gene>
<keyword evidence="5 6" id="KW-0472">Membrane</keyword>
<reference evidence="9 10" key="1">
    <citation type="submission" date="2018-09" db="EMBL/GenBank/DDBJ databases">
        <title>Genomic Encyclopedia of Archaeal and Bacterial Type Strains, Phase II (KMG-II): from individual species to whole genera.</title>
        <authorList>
            <person name="Goeker M."/>
        </authorList>
    </citation>
    <scope>NUCLEOTIDE SEQUENCE [LARGE SCALE GENOMIC DNA]</scope>
    <source>
        <strain evidence="9 10">DSM 27148</strain>
    </source>
</reference>
<feature type="domain" description="Cytochrome c assembly protein" evidence="7">
    <location>
        <begin position="785"/>
        <end position="989"/>
    </location>
</feature>
<evidence type="ECO:0000256" key="4">
    <source>
        <dbReference type="ARBA" id="ARBA00022989"/>
    </source>
</evidence>
<feature type="transmembrane region" description="Helical" evidence="6">
    <location>
        <begin position="754"/>
        <end position="779"/>
    </location>
</feature>
<feature type="transmembrane region" description="Helical" evidence="6">
    <location>
        <begin position="428"/>
        <end position="447"/>
    </location>
</feature>
<feature type="transmembrane region" description="Helical" evidence="6">
    <location>
        <begin position="891"/>
        <end position="916"/>
    </location>
</feature>
<name>A0A419VYW4_9BACT</name>
<dbReference type="InterPro" id="IPR045062">
    <property type="entry name" value="Cyt_c_biogenesis_CcsA/CcmC"/>
</dbReference>